<dbReference type="InterPro" id="IPR013154">
    <property type="entry name" value="ADH-like_N"/>
</dbReference>
<sequence>MKTESSVKIIKLGDHDFDMKGAQIIKTNEPLVINEVEKPKPEGNQVLVRVAATGVCHSDLHLWEGGYAGPKGVFMKVEDRGVKFPLIPGHEISGTIEEVGNGVRNFNVGDKVLVYPWLGEGKCPACLSGEQNLCDNPRTLGIYQNGGYAQYVLIPDSKFLIRLDHLEFDSASSLACSGLTAYNAVKKAKSIPGLEDRHNIVIVGAGGLGLMAVQVAKAIFKSKITIIDVNDQKLAEARKLGADNIINTKEKQDVVKEVKDLTNGFGTDVVIDFVNNNVTSVNSFNMLRKRGKLIMVGLFGGSMELNLPMIPLRGYTLTGAYTGTFQDLTELVELASDGKVRTVLDRTFALDQVNEALHDLKNGKIIGRAIINPNQ</sequence>
<dbReference type="InterPro" id="IPR036291">
    <property type="entry name" value="NAD(P)-bd_dom_sf"/>
</dbReference>
<dbReference type="CDD" id="cd08240">
    <property type="entry name" value="6_hydroxyhexanoate_dh_like"/>
    <property type="match status" value="1"/>
</dbReference>
<gene>
    <name evidence="6" type="ORF">NMY3_02206</name>
</gene>
<dbReference type="PROSITE" id="PS00059">
    <property type="entry name" value="ADH_ZINC"/>
    <property type="match status" value="1"/>
</dbReference>
<evidence type="ECO:0000256" key="4">
    <source>
        <dbReference type="RuleBase" id="RU361277"/>
    </source>
</evidence>
<feature type="domain" description="Enoyl reductase (ER)" evidence="5">
    <location>
        <begin position="26"/>
        <end position="371"/>
    </location>
</feature>
<dbReference type="SMART" id="SM00829">
    <property type="entry name" value="PKS_ER"/>
    <property type="match status" value="1"/>
</dbReference>
<dbReference type="PANTHER" id="PTHR43401:SF4">
    <property type="entry name" value="D-ARABINOSE 1-DEHYDROGENASE (NADP(+))"/>
    <property type="match status" value="1"/>
</dbReference>
<keyword evidence="1 4" id="KW-0479">Metal-binding</keyword>
<evidence type="ECO:0000256" key="1">
    <source>
        <dbReference type="ARBA" id="ARBA00022723"/>
    </source>
</evidence>
<dbReference type="Gene3D" id="3.90.180.10">
    <property type="entry name" value="Medium-chain alcohol dehydrogenases, catalytic domain"/>
    <property type="match status" value="1"/>
</dbReference>
<dbReference type="AlphaFoldDB" id="A0A654M145"/>
<keyword evidence="2 4" id="KW-0862">Zinc</keyword>
<dbReference type="GO" id="GO:0043168">
    <property type="term" value="F:anion binding"/>
    <property type="evidence" value="ECO:0007669"/>
    <property type="project" value="UniProtKB-ARBA"/>
</dbReference>
<dbReference type="Pfam" id="PF08240">
    <property type="entry name" value="ADH_N"/>
    <property type="match status" value="1"/>
</dbReference>
<comment type="cofactor">
    <cofactor evidence="4">
        <name>Zn(2+)</name>
        <dbReference type="ChEBI" id="CHEBI:29105"/>
    </cofactor>
</comment>
<dbReference type="SUPFAM" id="SSF51735">
    <property type="entry name" value="NAD(P)-binding Rossmann-fold domains"/>
    <property type="match status" value="1"/>
</dbReference>
<dbReference type="InterPro" id="IPR020843">
    <property type="entry name" value="ER"/>
</dbReference>
<dbReference type="GO" id="GO:0051262">
    <property type="term" value="P:protein tetramerization"/>
    <property type="evidence" value="ECO:0007669"/>
    <property type="project" value="UniProtKB-ARBA"/>
</dbReference>
<dbReference type="Proteomes" id="UP000058925">
    <property type="component" value="Chromosome"/>
</dbReference>
<evidence type="ECO:0000256" key="2">
    <source>
        <dbReference type="ARBA" id="ARBA00022833"/>
    </source>
</evidence>
<dbReference type="GO" id="GO:0030554">
    <property type="term" value="F:adenyl nucleotide binding"/>
    <property type="evidence" value="ECO:0007669"/>
    <property type="project" value="UniProtKB-ARBA"/>
</dbReference>
<dbReference type="InterPro" id="IPR050129">
    <property type="entry name" value="Zn_alcohol_dh"/>
</dbReference>
<dbReference type="Pfam" id="PF00107">
    <property type="entry name" value="ADH_zinc_N"/>
    <property type="match status" value="1"/>
</dbReference>
<dbReference type="InterPro" id="IPR002328">
    <property type="entry name" value="ADH_Zn_CS"/>
</dbReference>
<evidence type="ECO:0000256" key="3">
    <source>
        <dbReference type="ARBA" id="ARBA00023002"/>
    </source>
</evidence>
<accession>A0A654M145</accession>
<name>A0A654M145_9ARCH</name>
<keyword evidence="3 6" id="KW-0560">Oxidoreductase</keyword>
<protein>
    <submittedName>
        <fullName evidence="6">Alcohol dehydrogenase</fullName>
        <ecNumber evidence="6">1.1.1.1</ecNumber>
    </submittedName>
</protein>
<dbReference type="GeneID" id="60422157"/>
<evidence type="ECO:0000313" key="7">
    <source>
        <dbReference type="Proteomes" id="UP000058925"/>
    </source>
</evidence>
<organism evidence="6 7">
    <name type="scientific">Candidatus Nitrosocosmicus oleophilus</name>
    <dbReference type="NCBI Taxonomy" id="1353260"/>
    <lineage>
        <taxon>Archaea</taxon>
        <taxon>Nitrososphaerota</taxon>
        <taxon>Nitrososphaeria</taxon>
        <taxon>Nitrososphaerales</taxon>
        <taxon>Nitrososphaeraceae</taxon>
        <taxon>Candidatus Nitrosocosmicus</taxon>
    </lineage>
</organism>
<dbReference type="EMBL" id="CP012850">
    <property type="protein sequence ID" value="ALI36406.1"/>
    <property type="molecule type" value="Genomic_DNA"/>
</dbReference>
<evidence type="ECO:0000259" key="5">
    <source>
        <dbReference type="SMART" id="SM00829"/>
    </source>
</evidence>
<dbReference type="RefSeq" id="WP_231099987.1">
    <property type="nucleotide sequence ID" value="NZ_CP012850.1"/>
</dbReference>
<dbReference type="Gene3D" id="3.40.50.720">
    <property type="entry name" value="NAD(P)-binding Rossmann-like Domain"/>
    <property type="match status" value="1"/>
</dbReference>
<proteinExistence type="inferred from homology"/>
<comment type="similarity">
    <text evidence="4">Belongs to the zinc-containing alcohol dehydrogenase family.</text>
</comment>
<evidence type="ECO:0000313" key="6">
    <source>
        <dbReference type="EMBL" id="ALI36406.1"/>
    </source>
</evidence>
<dbReference type="InterPro" id="IPR013149">
    <property type="entry name" value="ADH-like_C"/>
</dbReference>
<dbReference type="PANTHER" id="PTHR43401">
    <property type="entry name" value="L-THREONINE 3-DEHYDROGENASE"/>
    <property type="match status" value="1"/>
</dbReference>
<dbReference type="GO" id="GO:0008270">
    <property type="term" value="F:zinc ion binding"/>
    <property type="evidence" value="ECO:0007669"/>
    <property type="project" value="InterPro"/>
</dbReference>
<dbReference type="GO" id="GO:0004022">
    <property type="term" value="F:alcohol dehydrogenase (NAD+) activity"/>
    <property type="evidence" value="ECO:0007669"/>
    <property type="project" value="UniProtKB-EC"/>
</dbReference>
<dbReference type="InterPro" id="IPR011032">
    <property type="entry name" value="GroES-like_sf"/>
</dbReference>
<dbReference type="EC" id="1.1.1.1" evidence="6"/>
<dbReference type="KEGG" id="taa:NMY3_02206"/>
<keyword evidence="7" id="KW-1185">Reference proteome</keyword>
<reference evidence="7" key="1">
    <citation type="submission" date="2015-10" db="EMBL/GenBank/DDBJ databases">
        <title>Niche specialization of a soil ammonia-oxidizing archaeon, Candidatus Nitrosocosmicus oleophilus.</title>
        <authorList>
            <person name="Jung M.-Y."/>
            <person name="Rhee S.-K."/>
        </authorList>
    </citation>
    <scope>NUCLEOTIDE SEQUENCE [LARGE SCALE GENOMIC DNA]</scope>
    <source>
        <strain evidence="7">MY3</strain>
    </source>
</reference>
<dbReference type="SUPFAM" id="SSF50129">
    <property type="entry name" value="GroES-like"/>
    <property type="match status" value="1"/>
</dbReference>